<dbReference type="GO" id="GO:0034498">
    <property type="term" value="P:early endosome to Golgi transport"/>
    <property type="evidence" value="ECO:0007669"/>
    <property type="project" value="TreeGrafter"/>
</dbReference>
<comment type="subcellular location">
    <subcellularLocation>
        <location evidence="1">Golgi apparatus</location>
    </subcellularLocation>
</comment>
<keyword evidence="2" id="KW-0813">Transport</keyword>
<dbReference type="GO" id="GO:0006891">
    <property type="term" value="P:intra-Golgi vesicle-mediated transport"/>
    <property type="evidence" value="ECO:0007669"/>
    <property type="project" value="TreeGrafter"/>
</dbReference>
<protein>
    <recommendedName>
        <fullName evidence="9">Trafficking protein particle complex subunit 11 domain-containing protein</fullName>
    </recommendedName>
</protein>
<dbReference type="PANTHER" id="PTHR13251">
    <property type="entry name" value="EPILEPSY HOLOPROSENCEPHALY CANDIDATE 1/TMEM1"/>
    <property type="match status" value="1"/>
</dbReference>
<dbReference type="InterPro" id="IPR022233">
    <property type="entry name" value="TRAPPC10/Trs130_C"/>
</dbReference>
<evidence type="ECO:0000256" key="3">
    <source>
        <dbReference type="ARBA" id="ARBA00023034"/>
    </source>
</evidence>
<gene>
    <name evidence="7" type="ORF">M427DRAFT_110316</name>
</gene>
<keyword evidence="8" id="KW-1185">Reference proteome</keyword>
<dbReference type="Proteomes" id="UP000070544">
    <property type="component" value="Unassembled WGS sequence"/>
</dbReference>
<dbReference type="Pfam" id="PF23036">
    <property type="entry name" value="TRAPPC10_1st"/>
    <property type="match status" value="1"/>
</dbReference>
<evidence type="ECO:0000259" key="6">
    <source>
        <dbReference type="Pfam" id="PF23036"/>
    </source>
</evidence>
<sequence>MPMMSTHFLGPLLHLYLVSVEDADAYRQSSKKQIQEWLSSINQRKNQEWLIVYVTSGEASTKTSTAAKFLSMKSSMYDKLKVDFNIKKDRVAQLQRNVASSKDAADSWNELLLKMTDGILTCFNSMLLQADEDVKRIESQSNLPGWNYCQLFVMKEGLAFSYELINVIDEALNIYDELERSFYDNLATQGLQFFKDFGGRTPGDDSVDPLTIKRKPYREMILANDITIFDFRMYLFGRQCLLTMKLNRPTEACERARSFVVSFSRTLKDYDAALVPHFRISWAFTCCQSVVTQCEELVAVNKFSPQTVREYEAAKAELLHVARLQLDKIGLLCGFLAPSVLSTPSEEQRKLSENSPARVDELDSVTNVELRGAMANVDGFDSLYIKLCQRAARSLEISGRYRTMFLVKGDSALLHFHRARYAIAGELLENMCTRYSATGWSVIEASLLEKLAVCQKETKQYAKYLMSCLSLMELGTIKMLGKERIEFYQMEAITYSEVMEEEITSTLNEDSDDVLFKIAVTSFTENVGDDDGSTAEVVVVSALPRDFPIHSISMSMTSSNQDPMLFTCGATTIQPGANKISVQCDRVPLPGEFVVNQVLLRLGKLTFLSDFAKHPTPTTFVLEESPMYLWTIVGLPDTGTFDDTPTDILVRIYTRRNDVNSGTLQMSFQPIGAVGRVNQVAARISAETDPEAATEVMLDVTDGVISLPECGELQVIDITVPFEATEMLPQDIELSVKSTVIYVVPDGRRRVQAFKDSLQLAQPMDVVRNTLVYEDGAFVDVTITNVNVMPIRITSALFEGLGDNCEQFGLPNPNTTLQCGQTLRLACQVPADADVRSNGLDGTVKIQYHFVHEEIEAFLIRTLDNLLSAHSCQRYSGYFAAFAIRCVLNRVDYDAYAASDVVTFPPWDPEECARDLRGEPEGAGERAVKVAEELLQICSTTSRASIFKAIRLRHKTLTTKVQVRFSKLTVSVHLEPPTIPASLGVPLPCQLEVRVLHHPEGAPPVSLAYEVAETQEWAVDGWRRKTVTVEPTKPFSTQISLIPLVPGRLSLPRVSVRGWEGGEVDVVRPSAGVQVRVGPGRGGVWGGKEE</sequence>
<evidence type="ECO:0000256" key="2">
    <source>
        <dbReference type="ARBA" id="ARBA00022448"/>
    </source>
</evidence>
<feature type="domain" description="TRAPPC10/Trs130 C-terminal" evidence="5">
    <location>
        <begin position="980"/>
        <end position="1058"/>
    </location>
</feature>
<evidence type="ECO:0000259" key="5">
    <source>
        <dbReference type="Pfam" id="PF12584"/>
    </source>
</evidence>
<dbReference type="STRING" id="1344416.A0A139ALH3"/>
<reference evidence="7 8" key="1">
    <citation type="journal article" date="2015" name="Genome Biol. Evol.">
        <title>Phylogenomic analyses indicate that early fungi evolved digesting cell walls of algal ancestors of land plants.</title>
        <authorList>
            <person name="Chang Y."/>
            <person name="Wang S."/>
            <person name="Sekimoto S."/>
            <person name="Aerts A.L."/>
            <person name="Choi C."/>
            <person name="Clum A."/>
            <person name="LaButti K.M."/>
            <person name="Lindquist E.A."/>
            <person name="Yee Ngan C."/>
            <person name="Ohm R.A."/>
            <person name="Salamov A.A."/>
            <person name="Grigoriev I.V."/>
            <person name="Spatafora J.W."/>
            <person name="Berbee M.L."/>
        </authorList>
    </citation>
    <scope>NUCLEOTIDE SEQUENCE [LARGE SCALE GENOMIC DNA]</scope>
    <source>
        <strain evidence="7 8">JEL478</strain>
    </source>
</reference>
<organism evidence="7 8">
    <name type="scientific">Gonapodya prolifera (strain JEL478)</name>
    <name type="common">Monoblepharis prolifera</name>
    <dbReference type="NCBI Taxonomy" id="1344416"/>
    <lineage>
        <taxon>Eukaryota</taxon>
        <taxon>Fungi</taxon>
        <taxon>Fungi incertae sedis</taxon>
        <taxon>Chytridiomycota</taxon>
        <taxon>Chytridiomycota incertae sedis</taxon>
        <taxon>Monoblepharidomycetes</taxon>
        <taxon>Monoblepharidales</taxon>
        <taxon>Gonapodyaceae</taxon>
        <taxon>Gonapodya</taxon>
    </lineage>
</organism>
<evidence type="ECO:0000313" key="7">
    <source>
        <dbReference type="EMBL" id="KXS17548.1"/>
    </source>
</evidence>
<feature type="chain" id="PRO_5007296261" description="Trafficking protein particle complex subunit 11 domain-containing protein" evidence="4">
    <location>
        <begin position="26"/>
        <end position="1090"/>
    </location>
</feature>
<feature type="domain" description="TRAPPC10/Trs130 N-terminal" evidence="6">
    <location>
        <begin position="10"/>
        <end position="253"/>
    </location>
</feature>
<keyword evidence="3" id="KW-0333">Golgi apparatus</keyword>
<dbReference type="Pfam" id="PF12584">
    <property type="entry name" value="TRAPPC10"/>
    <property type="match status" value="1"/>
</dbReference>
<name>A0A139ALH3_GONPJ</name>
<dbReference type="InterPro" id="IPR045126">
    <property type="entry name" value="TRAPPC10/Trs130"/>
</dbReference>
<dbReference type="GO" id="GO:1990071">
    <property type="term" value="C:TRAPPII protein complex"/>
    <property type="evidence" value="ECO:0007669"/>
    <property type="project" value="InterPro"/>
</dbReference>
<feature type="signal peptide" evidence="4">
    <location>
        <begin position="1"/>
        <end position="25"/>
    </location>
</feature>
<dbReference type="GO" id="GO:0005829">
    <property type="term" value="C:cytosol"/>
    <property type="evidence" value="ECO:0007669"/>
    <property type="project" value="GOC"/>
</dbReference>
<dbReference type="AlphaFoldDB" id="A0A139ALH3"/>
<keyword evidence="4" id="KW-0732">Signal</keyword>
<evidence type="ECO:0000256" key="4">
    <source>
        <dbReference type="SAM" id="SignalP"/>
    </source>
</evidence>
<dbReference type="OMA" id="YEIHANP"/>
<evidence type="ECO:0000256" key="1">
    <source>
        <dbReference type="ARBA" id="ARBA00004555"/>
    </source>
</evidence>
<proteinExistence type="predicted"/>
<dbReference type="PANTHER" id="PTHR13251:SF3">
    <property type="entry name" value="TRAFFICKING PROTEIN PARTICLE COMPLEX SUBUNIT 10"/>
    <property type="match status" value="1"/>
</dbReference>
<evidence type="ECO:0008006" key="9">
    <source>
        <dbReference type="Google" id="ProtNLM"/>
    </source>
</evidence>
<dbReference type="EMBL" id="KQ965746">
    <property type="protein sequence ID" value="KXS17548.1"/>
    <property type="molecule type" value="Genomic_DNA"/>
</dbReference>
<dbReference type="OrthoDB" id="10256906at2759"/>
<dbReference type="InterPro" id="IPR056913">
    <property type="entry name" value="TRAPPC10/Trs130_N"/>
</dbReference>
<evidence type="ECO:0000313" key="8">
    <source>
        <dbReference type="Proteomes" id="UP000070544"/>
    </source>
</evidence>
<accession>A0A139ALH3</accession>